<evidence type="ECO:0000256" key="7">
    <source>
        <dbReference type="ARBA" id="ARBA00023098"/>
    </source>
</evidence>
<keyword evidence="6 9" id="KW-0442">Lipid degradation</keyword>
<evidence type="ECO:0000256" key="2">
    <source>
        <dbReference type="ARBA" id="ARBA00007835"/>
    </source>
</evidence>
<reference evidence="10 11" key="1">
    <citation type="journal article" date="2013" name="Genome Biol.">
        <title>Genome of Acanthamoeba castellanii highlights extensive lateral gene transfer and early evolution of tyrosine kinase signaling.</title>
        <authorList>
            <person name="Clarke M."/>
            <person name="Lohan A.J."/>
            <person name="Liu B."/>
            <person name="Lagkouvardos I."/>
            <person name="Roy S."/>
            <person name="Zafar N."/>
            <person name="Bertelli C."/>
            <person name="Schilde C."/>
            <person name="Kianianmomeni A."/>
            <person name="Burglin T.R."/>
            <person name="Frech C."/>
            <person name="Turcotte B."/>
            <person name="Kopec K.O."/>
            <person name="Synnott J.M."/>
            <person name="Choo C."/>
            <person name="Paponov I."/>
            <person name="Finkler A."/>
            <person name="Soon Heng Tan C."/>
            <person name="Hutchins A.P."/>
            <person name="Weinmeier T."/>
            <person name="Rattei T."/>
            <person name="Chu J.S."/>
            <person name="Gimenez G."/>
            <person name="Irimia M."/>
            <person name="Rigden D.J."/>
            <person name="Fitzpatrick D.A."/>
            <person name="Lorenzo-Morales J."/>
            <person name="Bateman A."/>
            <person name="Chiu C.H."/>
            <person name="Tang P."/>
            <person name="Hegemann P."/>
            <person name="Fromm H."/>
            <person name="Raoult D."/>
            <person name="Greub G."/>
            <person name="Miranda-Saavedra D."/>
            <person name="Chen N."/>
            <person name="Nash P."/>
            <person name="Ginger M.L."/>
            <person name="Horn M."/>
            <person name="Schaap P."/>
            <person name="Caler L."/>
            <person name="Loftus B."/>
        </authorList>
    </citation>
    <scope>NUCLEOTIDE SEQUENCE [LARGE SCALE GENOMIC DNA]</scope>
    <source>
        <strain evidence="10 11">Neff</strain>
    </source>
</reference>
<comment type="function">
    <text evidence="9">Putative phospholipase.</text>
</comment>
<keyword evidence="7 9" id="KW-0443">Lipid metabolism</keyword>
<keyword evidence="11" id="KW-1185">Reference proteome</keyword>
<dbReference type="KEGG" id="acan:ACA1_138520"/>
<protein>
    <recommendedName>
        <fullName evidence="9">Phospholipase B-like</fullName>
        <ecNumber evidence="9">3.1.1.-</ecNumber>
    </recommendedName>
</protein>
<evidence type="ECO:0000256" key="5">
    <source>
        <dbReference type="ARBA" id="ARBA00022801"/>
    </source>
</evidence>
<dbReference type="RefSeq" id="XP_004340458.1">
    <property type="nucleotide sequence ID" value="XM_004340410.1"/>
</dbReference>
<keyword evidence="3" id="KW-0964">Secreted</keyword>
<evidence type="ECO:0000313" key="10">
    <source>
        <dbReference type="EMBL" id="ELR18430.1"/>
    </source>
</evidence>
<organism evidence="10 11">
    <name type="scientific">Acanthamoeba castellanii (strain ATCC 30010 / Neff)</name>
    <dbReference type="NCBI Taxonomy" id="1257118"/>
    <lineage>
        <taxon>Eukaryota</taxon>
        <taxon>Amoebozoa</taxon>
        <taxon>Discosea</taxon>
        <taxon>Longamoebia</taxon>
        <taxon>Centramoebida</taxon>
        <taxon>Acanthamoebidae</taxon>
        <taxon>Acanthamoeba</taxon>
    </lineage>
</organism>
<accession>L8GZK2</accession>
<evidence type="ECO:0000256" key="3">
    <source>
        <dbReference type="ARBA" id="ARBA00022525"/>
    </source>
</evidence>
<dbReference type="Proteomes" id="UP000011083">
    <property type="component" value="Unassembled WGS sequence"/>
</dbReference>
<dbReference type="OMA" id="PEATVNW"/>
<dbReference type="GeneID" id="14919192"/>
<keyword evidence="8" id="KW-0325">Glycoprotein</keyword>
<dbReference type="GO" id="GO:0004620">
    <property type="term" value="F:phospholipase activity"/>
    <property type="evidence" value="ECO:0007669"/>
    <property type="project" value="InterPro"/>
</dbReference>
<dbReference type="InterPro" id="IPR007000">
    <property type="entry name" value="PLipase_B-like"/>
</dbReference>
<dbReference type="Gene3D" id="3.60.60.30">
    <property type="match status" value="1"/>
</dbReference>
<dbReference type="GO" id="GO:0005576">
    <property type="term" value="C:extracellular region"/>
    <property type="evidence" value="ECO:0007669"/>
    <property type="project" value="UniProtKB-SubCell"/>
</dbReference>
<dbReference type="AlphaFoldDB" id="L8GZK2"/>
<dbReference type="EMBL" id="KB007956">
    <property type="protein sequence ID" value="ELR18430.1"/>
    <property type="molecule type" value="Genomic_DNA"/>
</dbReference>
<evidence type="ECO:0000256" key="8">
    <source>
        <dbReference type="ARBA" id="ARBA00023180"/>
    </source>
</evidence>
<keyword evidence="4" id="KW-0732">Signal</keyword>
<dbReference type="VEuPathDB" id="AmoebaDB:ACA1_138520"/>
<dbReference type="Pfam" id="PF04916">
    <property type="entry name" value="Phospholip_B"/>
    <property type="match status" value="1"/>
</dbReference>
<gene>
    <name evidence="10" type="ORF">ACA1_138520</name>
</gene>
<dbReference type="PANTHER" id="PTHR12370:SF3">
    <property type="entry name" value="PHOSPHOLIPASE B-LIKE 2-RELATED"/>
    <property type="match status" value="1"/>
</dbReference>
<sequence>MWGAGYLEGRVTAAMVWENWYNLLQSSFGGSVPAALQGWFKANLAWMDDQVRRYAATQPYWRHVELLLLQLRGIHQGYQESAFVANSTARALPFDAFILLNSDGDMEELCVVANCPSIPGLAQRIKKPPIQNTHCSAYVRVTPDLQELYAGHTTWADYYNMVRVFKHYDFPLRAAQTTARTTLFSSYPAFVSSVDDFYQLSSGLVVIETTNGITNEALFKYIKPQSVMSWIRVSVANRMAGSGEEWIDIFKQYNSGTYNNQWIIVNYARFTPGEPLPDGVLHVVEQIPTRVEFEDVTHYLRLGYWPSYNIPYFESIFNESGFIELERTYGDWFNYQMHPRAYIFRRDAVKVNDLAAARNLLRYNDWQNDPAAYGNPGNQISSRFDLVPKGDNPPNPNLVRAAFGGIDSKITSKALVRLGRCQAQSGPSHDQQPPFEWNDADWPHIAHIGQPKLWNFGWFEMPSGRPVN</sequence>
<comment type="similarity">
    <text evidence="2 9">Belongs to the phospholipase B-like family.</text>
</comment>
<dbReference type="PANTHER" id="PTHR12370">
    <property type="entry name" value="PHOSPHOLIPASE B-RELATED"/>
    <property type="match status" value="1"/>
</dbReference>
<dbReference type="OrthoDB" id="443524at2759"/>
<name>L8GZK2_ACACF</name>
<dbReference type="EC" id="3.1.1.-" evidence="9"/>
<evidence type="ECO:0000256" key="1">
    <source>
        <dbReference type="ARBA" id="ARBA00004613"/>
    </source>
</evidence>
<proteinExistence type="inferred from homology"/>
<dbReference type="GO" id="GO:0009395">
    <property type="term" value="P:phospholipid catabolic process"/>
    <property type="evidence" value="ECO:0007669"/>
    <property type="project" value="TreeGrafter"/>
</dbReference>
<keyword evidence="5 9" id="KW-0378">Hydrolase</keyword>
<comment type="subcellular location">
    <subcellularLocation>
        <location evidence="1">Secreted</location>
    </subcellularLocation>
</comment>
<evidence type="ECO:0000256" key="9">
    <source>
        <dbReference type="RuleBase" id="RU364138"/>
    </source>
</evidence>
<evidence type="ECO:0000313" key="11">
    <source>
        <dbReference type="Proteomes" id="UP000011083"/>
    </source>
</evidence>
<evidence type="ECO:0000256" key="6">
    <source>
        <dbReference type="ARBA" id="ARBA00022963"/>
    </source>
</evidence>
<evidence type="ECO:0000256" key="4">
    <source>
        <dbReference type="ARBA" id="ARBA00022729"/>
    </source>
</evidence>